<feature type="transmembrane region" description="Helical" evidence="7">
    <location>
        <begin position="379"/>
        <end position="397"/>
    </location>
</feature>
<dbReference type="Proteomes" id="UP001595816">
    <property type="component" value="Unassembled WGS sequence"/>
</dbReference>
<dbReference type="Gene3D" id="1.20.1250.20">
    <property type="entry name" value="MFS general substrate transporter like domains"/>
    <property type="match status" value="1"/>
</dbReference>
<reference evidence="10" key="1">
    <citation type="journal article" date="2019" name="Int. J. Syst. Evol. Microbiol.">
        <title>The Global Catalogue of Microorganisms (GCM) 10K type strain sequencing project: providing services to taxonomists for standard genome sequencing and annotation.</title>
        <authorList>
            <consortium name="The Broad Institute Genomics Platform"/>
            <consortium name="The Broad Institute Genome Sequencing Center for Infectious Disease"/>
            <person name="Wu L."/>
            <person name="Ma J."/>
        </authorList>
    </citation>
    <scope>NUCLEOTIDE SEQUENCE [LARGE SCALE GENOMIC DNA]</scope>
    <source>
        <strain evidence="10">CGMCC 4.7289</strain>
    </source>
</reference>
<dbReference type="CDD" id="cd06173">
    <property type="entry name" value="MFS_MefA_like"/>
    <property type="match status" value="1"/>
</dbReference>
<feature type="transmembrane region" description="Helical" evidence="7">
    <location>
        <begin position="257"/>
        <end position="279"/>
    </location>
</feature>
<dbReference type="InterPro" id="IPR020846">
    <property type="entry name" value="MFS_dom"/>
</dbReference>
<evidence type="ECO:0000313" key="9">
    <source>
        <dbReference type="EMBL" id="MFC4132634.1"/>
    </source>
</evidence>
<organism evidence="9 10">
    <name type="scientific">Hamadaea flava</name>
    <dbReference type="NCBI Taxonomy" id="1742688"/>
    <lineage>
        <taxon>Bacteria</taxon>
        <taxon>Bacillati</taxon>
        <taxon>Actinomycetota</taxon>
        <taxon>Actinomycetes</taxon>
        <taxon>Micromonosporales</taxon>
        <taxon>Micromonosporaceae</taxon>
        <taxon>Hamadaea</taxon>
    </lineage>
</organism>
<name>A0ABV8LPE9_9ACTN</name>
<comment type="subcellular location">
    <subcellularLocation>
        <location evidence="1">Cell membrane</location>
        <topology evidence="1">Multi-pass membrane protein</topology>
    </subcellularLocation>
</comment>
<evidence type="ECO:0000313" key="10">
    <source>
        <dbReference type="Proteomes" id="UP001595816"/>
    </source>
</evidence>
<dbReference type="PANTHER" id="PTHR23513:SF6">
    <property type="entry name" value="MAJOR FACILITATOR SUPERFAMILY ASSOCIATED DOMAIN-CONTAINING PROTEIN"/>
    <property type="match status" value="1"/>
</dbReference>
<feature type="transmembrane region" description="Helical" evidence="7">
    <location>
        <begin position="315"/>
        <end position="336"/>
    </location>
</feature>
<feature type="transmembrane region" description="Helical" evidence="7">
    <location>
        <begin position="228"/>
        <end position="251"/>
    </location>
</feature>
<dbReference type="InterPro" id="IPR010290">
    <property type="entry name" value="TM_effector"/>
</dbReference>
<dbReference type="RefSeq" id="WP_253752881.1">
    <property type="nucleotide sequence ID" value="NZ_JAMZDZ010000001.1"/>
</dbReference>
<dbReference type="EMBL" id="JBHSAY010000009">
    <property type="protein sequence ID" value="MFC4132634.1"/>
    <property type="molecule type" value="Genomic_DNA"/>
</dbReference>
<evidence type="ECO:0000256" key="6">
    <source>
        <dbReference type="ARBA" id="ARBA00023136"/>
    </source>
</evidence>
<dbReference type="SUPFAM" id="SSF103473">
    <property type="entry name" value="MFS general substrate transporter"/>
    <property type="match status" value="1"/>
</dbReference>
<feature type="domain" description="Major facilitator superfamily (MFS) profile" evidence="8">
    <location>
        <begin position="17"/>
        <end position="403"/>
    </location>
</feature>
<evidence type="ECO:0000256" key="2">
    <source>
        <dbReference type="ARBA" id="ARBA00022448"/>
    </source>
</evidence>
<dbReference type="PROSITE" id="PS50850">
    <property type="entry name" value="MFS"/>
    <property type="match status" value="1"/>
</dbReference>
<evidence type="ECO:0000256" key="7">
    <source>
        <dbReference type="SAM" id="Phobius"/>
    </source>
</evidence>
<dbReference type="Pfam" id="PF05977">
    <property type="entry name" value="MFS_3"/>
    <property type="match status" value="1"/>
</dbReference>
<sequence>MSETTGVKPPSLWRNKAFTLLWSSQALSDLGSSMSSLAMPLLTLAITGSPIQAGVVGTSAAVVRLVCQLPAGVVTDRIDRKRLMLVADAVRLCAYLSLGILVLADRVSLAWIVAINMIVTVFHVAHENAQFGAVRNVVPLDRVPEATARNEARGAAVSLIGPPIGGALFGLARALPFFTDAVSYLLSFIGVSLIREPMQQERSEPREHPAKELIEGVKFTLSEPFLRAVLLIAPPINLAFNGMIFAMVVILQQRGTPPALIGTVETIIGAGLLFGALIAPRLAQRVPMRRLIIGITWLGAALMASAALLTGSILVAIPVALAIMLGPACNAALFGYQAAVTPDRMQGRVMSVIILVATSLASLSALLGGSLVHLAGGPVTVLVFAGLMAVAAVAATISQGVRGMKPLSELQPAT</sequence>
<evidence type="ECO:0000256" key="1">
    <source>
        <dbReference type="ARBA" id="ARBA00004651"/>
    </source>
</evidence>
<evidence type="ECO:0000256" key="3">
    <source>
        <dbReference type="ARBA" id="ARBA00022475"/>
    </source>
</evidence>
<keyword evidence="6 7" id="KW-0472">Membrane</keyword>
<dbReference type="InterPro" id="IPR036259">
    <property type="entry name" value="MFS_trans_sf"/>
</dbReference>
<keyword evidence="10" id="KW-1185">Reference proteome</keyword>
<feature type="transmembrane region" description="Helical" evidence="7">
    <location>
        <begin position="109"/>
        <end position="125"/>
    </location>
</feature>
<gene>
    <name evidence="9" type="ORF">ACFOZ4_18655</name>
</gene>
<keyword evidence="2" id="KW-0813">Transport</keyword>
<feature type="transmembrane region" description="Helical" evidence="7">
    <location>
        <begin position="291"/>
        <end position="309"/>
    </location>
</feature>
<comment type="caution">
    <text evidence="9">The sequence shown here is derived from an EMBL/GenBank/DDBJ whole genome shotgun (WGS) entry which is preliminary data.</text>
</comment>
<keyword evidence="4 7" id="KW-0812">Transmembrane</keyword>
<evidence type="ECO:0000256" key="5">
    <source>
        <dbReference type="ARBA" id="ARBA00022989"/>
    </source>
</evidence>
<dbReference type="PANTHER" id="PTHR23513">
    <property type="entry name" value="INTEGRAL MEMBRANE EFFLUX PROTEIN-RELATED"/>
    <property type="match status" value="1"/>
</dbReference>
<accession>A0ABV8LPE9</accession>
<evidence type="ECO:0000256" key="4">
    <source>
        <dbReference type="ARBA" id="ARBA00022692"/>
    </source>
</evidence>
<keyword evidence="3" id="KW-1003">Cell membrane</keyword>
<keyword evidence="5 7" id="KW-1133">Transmembrane helix</keyword>
<evidence type="ECO:0000259" key="8">
    <source>
        <dbReference type="PROSITE" id="PS50850"/>
    </source>
</evidence>
<proteinExistence type="predicted"/>
<protein>
    <submittedName>
        <fullName evidence="9">MFS transporter</fullName>
    </submittedName>
</protein>
<feature type="transmembrane region" description="Helical" evidence="7">
    <location>
        <begin position="348"/>
        <end position="367"/>
    </location>
</feature>
<feature type="transmembrane region" description="Helical" evidence="7">
    <location>
        <begin position="85"/>
        <end position="103"/>
    </location>
</feature>